<reference evidence="2" key="1">
    <citation type="submission" date="2022-06" db="EMBL/GenBank/DDBJ databases">
        <authorList>
            <person name="Lu C.-H."/>
        </authorList>
    </citation>
    <scope>NUCLEOTIDE SEQUENCE</scope>
    <source>
        <strain evidence="2">21MJYT02-11</strain>
    </source>
</reference>
<evidence type="ECO:0000313" key="2">
    <source>
        <dbReference type="EMBL" id="MCO5396973.1"/>
    </source>
</evidence>
<evidence type="ECO:0000313" key="3">
    <source>
        <dbReference type="Proteomes" id="UP001162811"/>
    </source>
</evidence>
<organism evidence="2 3">
    <name type="scientific">Ralstonia soli</name>
    <dbReference type="NCBI Taxonomy" id="2953896"/>
    <lineage>
        <taxon>Bacteria</taxon>
        <taxon>Pseudomonadati</taxon>
        <taxon>Pseudomonadota</taxon>
        <taxon>Betaproteobacteria</taxon>
        <taxon>Burkholderiales</taxon>
        <taxon>Burkholderiaceae</taxon>
        <taxon>Ralstonia</taxon>
    </lineage>
</organism>
<feature type="transmembrane region" description="Helical" evidence="1">
    <location>
        <begin position="37"/>
        <end position="59"/>
    </location>
</feature>
<comment type="caution">
    <text evidence="2">The sequence shown here is derived from an EMBL/GenBank/DDBJ whole genome shotgun (WGS) entry which is preliminary data.</text>
</comment>
<keyword evidence="1" id="KW-1133">Transmembrane helix</keyword>
<name>A0ABT1AF15_9RALS</name>
<dbReference type="RefSeq" id="WP_252676176.1">
    <property type="nucleotide sequence ID" value="NZ_JAMXHT010000001.1"/>
</dbReference>
<dbReference type="EMBL" id="JAMXHT010000001">
    <property type="protein sequence ID" value="MCO5396973.1"/>
    <property type="molecule type" value="Genomic_DNA"/>
</dbReference>
<feature type="transmembrane region" description="Helical" evidence="1">
    <location>
        <begin position="12"/>
        <end position="31"/>
    </location>
</feature>
<keyword evidence="1" id="KW-0812">Transmembrane</keyword>
<proteinExistence type="predicted"/>
<sequence>MSARTGIRQFHRWVSMIFTLTVIANFVAMARGTPPAWITYAPLLPLALLLITGLSLFALPYVERRTARRASAASNPTSSASV</sequence>
<evidence type="ECO:0000256" key="1">
    <source>
        <dbReference type="SAM" id="Phobius"/>
    </source>
</evidence>
<reference evidence="2" key="2">
    <citation type="journal article" date="2023" name="Front. Microbiol.">
        <title>Ralstonia chuxiongensis sp. nov., Ralstonia mojiangensis sp. nov., and Ralstonia soli sp. nov., isolated from tobacco fields, are three novel species in the family Burkholderiaceae.</title>
        <authorList>
            <person name="Lu C.H."/>
            <person name="Zhang Y.Y."/>
            <person name="Jiang N."/>
            <person name="Chen W."/>
            <person name="Shao X."/>
            <person name="Zhao Z.M."/>
            <person name="Lu W.L."/>
            <person name="Hu X."/>
            <person name="Xi Y.X."/>
            <person name="Zou S.Y."/>
            <person name="Wei Q.J."/>
            <person name="Lin Z.L."/>
            <person name="Gong L."/>
            <person name="Gai X.T."/>
            <person name="Zhang L.Q."/>
            <person name="Li J.Y."/>
            <person name="Jin Y."/>
            <person name="Xia Z.Y."/>
        </authorList>
    </citation>
    <scope>NUCLEOTIDE SEQUENCE</scope>
    <source>
        <strain evidence="2">21MJYT02-11</strain>
    </source>
</reference>
<keyword evidence="3" id="KW-1185">Reference proteome</keyword>
<gene>
    <name evidence="2" type="ORF">NG900_02050</name>
</gene>
<keyword evidence="1" id="KW-0472">Membrane</keyword>
<dbReference type="Proteomes" id="UP001162811">
    <property type="component" value="Unassembled WGS sequence"/>
</dbReference>
<protein>
    <recommendedName>
        <fullName evidence="4">Transmembrane protein</fullName>
    </recommendedName>
</protein>
<accession>A0ABT1AF15</accession>
<evidence type="ECO:0008006" key="4">
    <source>
        <dbReference type="Google" id="ProtNLM"/>
    </source>
</evidence>